<gene>
    <name evidence="2" type="ORF">WMO26_08790</name>
</gene>
<comment type="caution">
    <text evidence="2">The sequence shown here is derived from an EMBL/GenBank/DDBJ whole genome shotgun (WGS) entry which is preliminary data.</text>
</comment>
<keyword evidence="1" id="KW-1133">Transmembrane helix</keyword>
<accession>A0ABV1E0S8</accession>
<evidence type="ECO:0000256" key="1">
    <source>
        <dbReference type="SAM" id="Phobius"/>
    </source>
</evidence>
<sequence length="212" mass="24275">MKTKSTFLTILFSFLPGAGHMYLGLIKQGIQLMVLFFGTIFLSSLTVSFFGNVFSLLLFFLPVFFCYSIFDAVTKKNLINQQLVDPRQMAQENLGIFEWLHLPDKFTPKGKSWGKILAWILIVLGVLFLLNNGFNIVLDMILSSNNYSSEQINRIFNLIRSIRNLFWQILVAGALIFGGVYLLKATKPKAPKEEDIPYYEQDLHSDTKEEDK</sequence>
<reference evidence="2 3" key="1">
    <citation type="submission" date="2024-03" db="EMBL/GenBank/DDBJ databases">
        <title>Human intestinal bacterial collection.</title>
        <authorList>
            <person name="Pauvert C."/>
            <person name="Hitch T.C.A."/>
            <person name="Clavel T."/>
        </authorList>
    </citation>
    <scope>NUCLEOTIDE SEQUENCE [LARGE SCALE GENOMIC DNA]</scope>
    <source>
        <strain evidence="2 3">CLA-JM-H44</strain>
    </source>
</reference>
<protein>
    <recommendedName>
        <fullName evidence="4">DUF5683 domain-containing protein</fullName>
    </recommendedName>
</protein>
<evidence type="ECO:0008006" key="4">
    <source>
        <dbReference type="Google" id="ProtNLM"/>
    </source>
</evidence>
<feature type="transmembrane region" description="Helical" evidence="1">
    <location>
        <begin position="56"/>
        <end position="73"/>
    </location>
</feature>
<evidence type="ECO:0000313" key="2">
    <source>
        <dbReference type="EMBL" id="MEQ2440919.1"/>
    </source>
</evidence>
<proteinExistence type="predicted"/>
<dbReference type="Proteomes" id="UP001489509">
    <property type="component" value="Unassembled WGS sequence"/>
</dbReference>
<dbReference type="EMBL" id="JBBMFD010000014">
    <property type="protein sequence ID" value="MEQ2440919.1"/>
    <property type="molecule type" value="Genomic_DNA"/>
</dbReference>
<feature type="transmembrane region" description="Helical" evidence="1">
    <location>
        <begin position="165"/>
        <end position="183"/>
    </location>
</feature>
<name>A0ABV1E0S8_9FIRM</name>
<dbReference type="RefSeq" id="WP_349219701.1">
    <property type="nucleotide sequence ID" value="NZ_JBBMFD010000014.1"/>
</dbReference>
<feature type="transmembrane region" description="Helical" evidence="1">
    <location>
        <begin position="6"/>
        <end position="25"/>
    </location>
</feature>
<organism evidence="2 3">
    <name type="scientific">Solibaculum intestinale</name>
    <dbReference type="NCBI Taxonomy" id="3133165"/>
    <lineage>
        <taxon>Bacteria</taxon>
        <taxon>Bacillati</taxon>
        <taxon>Bacillota</taxon>
        <taxon>Clostridia</taxon>
        <taxon>Eubacteriales</taxon>
        <taxon>Oscillospiraceae</taxon>
        <taxon>Solibaculum</taxon>
    </lineage>
</organism>
<evidence type="ECO:0000313" key="3">
    <source>
        <dbReference type="Proteomes" id="UP001489509"/>
    </source>
</evidence>
<keyword evidence="3" id="KW-1185">Reference proteome</keyword>
<keyword evidence="1" id="KW-0812">Transmembrane</keyword>
<keyword evidence="1" id="KW-0472">Membrane</keyword>
<feature type="transmembrane region" description="Helical" evidence="1">
    <location>
        <begin position="116"/>
        <end position="138"/>
    </location>
</feature>